<dbReference type="Gene3D" id="1.50.10.20">
    <property type="match status" value="2"/>
</dbReference>
<dbReference type="SUPFAM" id="SSF81853">
    <property type="entry name" value="Family 10 polysaccharide lyase"/>
    <property type="match status" value="1"/>
</dbReference>
<dbReference type="GO" id="GO:0005975">
    <property type="term" value="P:carbohydrate metabolic process"/>
    <property type="evidence" value="ECO:0007669"/>
    <property type="project" value="InterPro"/>
</dbReference>
<keyword evidence="2" id="KW-1185">Reference proteome</keyword>
<sequence>MEFPNLIYYRYEGLTAMIDIKNTLEKCIRFLQSSLCIDDSKTRARGGFFGFQNTVKPLRKTDEPFIFYEITGYGINLLLKLNQWYGEPHFLNLAHDAADCIIKAQIDYNEPNIGGAIYDRYYPAQDKYFPTFHAYPNAVCAGALCELYKHTKNPRLKESAVHIKDWLFRNSVKKGNSCIGFNEFYSAGKPSQKLFPYESICIPFILLKFQDEFELTPTQKDELFESIRWAISSQTDEGFFPFFYHLQKQKYNTTAYSHFTIYPLYNLMGYPLAELEDIGVNTSFDTYKKCAQWMLRVQDSNGGFYTYYHGNKRVWHQQSPAAGQALCAFTLMYEKTDDRRYLEAARNAGQWLAQNQINEGNFSGGFYWIYPNKKFSSIQKNIMYAKERIKSRIIEYEQIDDVTVLLDKVPIWPVQFAIEGLYRLDRIES</sequence>
<name>V6AV63_9ARCH</name>
<organism evidence="1 2">
    <name type="scientific">Candidatus Nitrosotenuis uzonensis</name>
    <dbReference type="NCBI Taxonomy" id="1407055"/>
    <lineage>
        <taxon>Archaea</taxon>
        <taxon>Nitrososphaerota</taxon>
        <taxon>Candidatus Nitrosotenuis</taxon>
    </lineage>
</organism>
<dbReference type="Proteomes" id="UP000018159">
    <property type="component" value="Unassembled WGS sequence"/>
</dbReference>
<dbReference type="EMBL" id="CBTY010000011">
    <property type="protein sequence ID" value="CDI06490.1"/>
    <property type="molecule type" value="Genomic_DNA"/>
</dbReference>
<reference evidence="1 2" key="1">
    <citation type="journal article" date="2013" name="PLoS ONE">
        <title>Enrichment and Genome Sequence of the Group I.1a Ammonia-Oxidizing Archaeon ?Ca. Nitrosotenuis uzonensis? Representing a Clade Globally.</title>
        <authorList>
            <person name="Lebedeva E.V."/>
            <person name="Hatzenpichler R."/>
            <person name="Pelletier E."/>
            <person name="Schuster N."/>
            <person name="Hauzmayer S."/>
            <person name="Bulaev A."/>
            <person name="Grigor'eva N.V."/>
            <person name="Galushko A."/>
            <person name="Schmid M."/>
            <person name="Palatinszky M."/>
            <person name="Le Paslier D."/>
            <person name="Daims H."/>
            <person name="Wagner M."/>
        </authorList>
    </citation>
    <scope>NUCLEOTIDE SEQUENCE [LARGE SCALE GENOMIC DNA]</scope>
    <source>
        <strain evidence="1 2">N4</strain>
    </source>
</reference>
<dbReference type="InterPro" id="IPR008928">
    <property type="entry name" value="6-hairpin_glycosidase_sf"/>
</dbReference>
<dbReference type="STRING" id="1407055.NITUZ_60017"/>
<protein>
    <submittedName>
        <fullName evidence="1">Uncharacterized protein</fullName>
    </submittedName>
</protein>
<proteinExistence type="predicted"/>
<evidence type="ECO:0000313" key="2">
    <source>
        <dbReference type="Proteomes" id="UP000018159"/>
    </source>
</evidence>
<comment type="caution">
    <text evidence="1">The sequence shown here is derived from an EMBL/GenBank/DDBJ whole genome shotgun (WGS) entry which is preliminary data.</text>
</comment>
<dbReference type="AlphaFoldDB" id="V6AV63"/>
<dbReference type="SUPFAM" id="SSF48208">
    <property type="entry name" value="Six-hairpin glycosidases"/>
    <property type="match status" value="1"/>
</dbReference>
<gene>
    <name evidence="1" type="ORF">NITUZ_60017</name>
</gene>
<evidence type="ECO:0000313" key="1">
    <source>
        <dbReference type="EMBL" id="CDI06490.1"/>
    </source>
</evidence>
<accession>V6AV63</accession>